<name>A0A7W6LHM0_9HYPH</name>
<dbReference type="InterPro" id="IPR006680">
    <property type="entry name" value="Amidohydro-rel"/>
</dbReference>
<dbReference type="InterPro" id="IPR011059">
    <property type="entry name" value="Metal-dep_hydrolase_composite"/>
</dbReference>
<evidence type="ECO:0000256" key="1">
    <source>
        <dbReference type="ARBA" id="ARBA00006745"/>
    </source>
</evidence>
<dbReference type="Gene3D" id="3.20.20.140">
    <property type="entry name" value="Metal-dependent hydrolases"/>
    <property type="match status" value="1"/>
</dbReference>
<dbReference type="AlphaFoldDB" id="A0A7W6LHM0"/>
<keyword evidence="2 4" id="KW-0378">Hydrolase</keyword>
<gene>
    <name evidence="4" type="ORF">GGQ72_003098</name>
</gene>
<evidence type="ECO:0000256" key="2">
    <source>
        <dbReference type="ARBA" id="ARBA00022801"/>
    </source>
</evidence>
<dbReference type="Pfam" id="PF01979">
    <property type="entry name" value="Amidohydro_1"/>
    <property type="match status" value="1"/>
</dbReference>
<dbReference type="PANTHER" id="PTHR43794">
    <property type="entry name" value="AMINOHYDROLASE SSNA-RELATED"/>
    <property type="match status" value="1"/>
</dbReference>
<dbReference type="SUPFAM" id="SSF51338">
    <property type="entry name" value="Composite domain of metallo-dependent hydrolases"/>
    <property type="match status" value="1"/>
</dbReference>
<dbReference type="PANTHER" id="PTHR43794:SF11">
    <property type="entry name" value="AMIDOHYDROLASE-RELATED DOMAIN-CONTAINING PROTEIN"/>
    <property type="match status" value="1"/>
</dbReference>
<evidence type="ECO:0000259" key="3">
    <source>
        <dbReference type="Pfam" id="PF01979"/>
    </source>
</evidence>
<dbReference type="GO" id="GO:0016810">
    <property type="term" value="F:hydrolase activity, acting on carbon-nitrogen (but not peptide) bonds"/>
    <property type="evidence" value="ECO:0007669"/>
    <property type="project" value="InterPro"/>
</dbReference>
<dbReference type="InterPro" id="IPR032466">
    <property type="entry name" value="Metal_Hydrolase"/>
</dbReference>
<dbReference type="InterPro" id="IPR050287">
    <property type="entry name" value="MTA/SAH_deaminase"/>
</dbReference>
<protein>
    <submittedName>
        <fullName evidence="4">Cytosine/adenosine deaminase-related metal-dependent hydrolase</fullName>
    </submittedName>
</protein>
<feature type="domain" description="Amidohydrolase-related" evidence="3">
    <location>
        <begin position="64"/>
        <end position="431"/>
    </location>
</feature>
<evidence type="ECO:0000313" key="4">
    <source>
        <dbReference type="EMBL" id="MBB4144541.1"/>
    </source>
</evidence>
<dbReference type="Proteomes" id="UP000519897">
    <property type="component" value="Unassembled WGS sequence"/>
</dbReference>
<dbReference type="SUPFAM" id="SSF51556">
    <property type="entry name" value="Metallo-dependent hydrolases"/>
    <property type="match status" value="1"/>
</dbReference>
<sequence>MTEQMTKPIHVIRNIETIVAFDPQTGGHAYLSDGDIAFDEASILHVGGHYDGPFEREEHGKDKMLLPGLVNIHCHSDEEPLSKGIFDDMGTPALWGQAMYEYSTLVEISEEAREASLTIMLGDLIRSGVTTLVDIAGPHDKWLPTLVKSGARAYAAPGFREARWHVEDSRRLDYHWDSAKGREAFARALACVDEAEAHPSTRLGGILAPSQVETCSPELLTEAMAAARSRNIPITLHAAQTMAEHEELLRRTGLTAVQYLDRLGILNERLILGHCIFLDSHSWTRQRTEIDMQLLARGGTTVAHCPVTFSRSGMILESIGKYRRNGINVGIGTDTYPYNMLEEMRRALICSRIAGKSVHDIKTADIFEMATLGGAKALGRTDIGRIAVGAKADFSLIDLNHSAMQPVYDPLRNLLHCAAERAVQAVYVDGQCIARDGKLLGLDYDGAVHVMRDALVFAKERIPANDPRRRSLSELAPLSLPSN</sequence>
<comment type="similarity">
    <text evidence="1">Belongs to the metallo-dependent hydrolases superfamily. ATZ/TRZ family.</text>
</comment>
<accession>A0A7W6LHM0</accession>
<dbReference type="Gene3D" id="2.30.40.10">
    <property type="entry name" value="Urease, subunit C, domain 1"/>
    <property type="match status" value="1"/>
</dbReference>
<keyword evidence="5" id="KW-1185">Reference proteome</keyword>
<dbReference type="EMBL" id="JACIEC010000003">
    <property type="protein sequence ID" value="MBB4144541.1"/>
    <property type="molecule type" value="Genomic_DNA"/>
</dbReference>
<evidence type="ECO:0000313" key="5">
    <source>
        <dbReference type="Proteomes" id="UP000519897"/>
    </source>
</evidence>
<organism evidence="4 5">
    <name type="scientific">Rhizobium rhizoryzae</name>
    <dbReference type="NCBI Taxonomy" id="451876"/>
    <lineage>
        <taxon>Bacteria</taxon>
        <taxon>Pseudomonadati</taxon>
        <taxon>Pseudomonadota</taxon>
        <taxon>Alphaproteobacteria</taxon>
        <taxon>Hyphomicrobiales</taxon>
        <taxon>Rhizobiaceae</taxon>
        <taxon>Rhizobium/Agrobacterium group</taxon>
        <taxon>Rhizobium</taxon>
    </lineage>
</organism>
<proteinExistence type="inferred from homology"/>
<reference evidence="4 5" key="1">
    <citation type="submission" date="2020-08" db="EMBL/GenBank/DDBJ databases">
        <title>Genomic Encyclopedia of Type Strains, Phase IV (KMG-IV): sequencing the most valuable type-strain genomes for metagenomic binning, comparative biology and taxonomic classification.</title>
        <authorList>
            <person name="Goeker M."/>
        </authorList>
    </citation>
    <scope>NUCLEOTIDE SEQUENCE [LARGE SCALE GENOMIC DNA]</scope>
    <source>
        <strain evidence="4 5">DSM 29514</strain>
    </source>
</reference>
<dbReference type="RefSeq" id="WP_246251386.1">
    <property type="nucleotide sequence ID" value="NZ_CP049249.1"/>
</dbReference>
<comment type="caution">
    <text evidence="4">The sequence shown here is derived from an EMBL/GenBank/DDBJ whole genome shotgun (WGS) entry which is preliminary data.</text>
</comment>